<dbReference type="Gene3D" id="3.20.20.80">
    <property type="entry name" value="Glycosidases"/>
    <property type="match status" value="1"/>
</dbReference>
<dbReference type="InterPro" id="IPR051923">
    <property type="entry name" value="Glycosyl_Hydrolase_39"/>
</dbReference>
<gene>
    <name evidence="1" type="ORF">NOCA1130129</name>
</gene>
<dbReference type="PANTHER" id="PTHR12631">
    <property type="entry name" value="ALPHA-L-IDURONIDASE"/>
    <property type="match status" value="1"/>
</dbReference>
<dbReference type="PANTHER" id="PTHR12631:SF10">
    <property type="entry name" value="BETA-XYLOSIDASE-LIKE PROTEIN-RELATED"/>
    <property type="match status" value="1"/>
</dbReference>
<reference evidence="1" key="1">
    <citation type="submission" date="2015-08" db="EMBL/GenBank/DDBJ databases">
        <authorList>
            <person name="Babu N.S."/>
            <person name="Beckwith C.J."/>
            <person name="Beseler K.G."/>
            <person name="Brison A."/>
            <person name="Carone J.V."/>
            <person name="Caskin T.P."/>
            <person name="Diamond M."/>
            <person name="Durham M.E."/>
            <person name="Foxe J.M."/>
            <person name="Go M."/>
            <person name="Henderson B.A."/>
            <person name="Jones I.B."/>
            <person name="McGettigan J.A."/>
            <person name="Micheletti S.J."/>
            <person name="Nasrallah M.E."/>
            <person name="Ortiz D."/>
            <person name="Piller C.R."/>
            <person name="Privatt S.R."/>
            <person name="Schneider S.L."/>
            <person name="Sharp S."/>
            <person name="Smith T.C."/>
            <person name="Stanton J.D."/>
            <person name="Ullery H.E."/>
            <person name="Wilson R.J."/>
            <person name="Serrano M.G."/>
            <person name="Buck G."/>
            <person name="Lee V."/>
            <person name="Wang Y."/>
            <person name="Carvalho R."/>
            <person name="Voegtly L."/>
            <person name="Shi R."/>
            <person name="Duckworth R."/>
            <person name="Johnson A."/>
            <person name="Loviza R."/>
            <person name="Walstead R."/>
            <person name="Shah Z."/>
            <person name="Kiflezghi M."/>
            <person name="Wade K."/>
            <person name="Ball S.L."/>
            <person name="Bradley K.W."/>
            <person name="Asai D.J."/>
            <person name="Bowman C.A."/>
            <person name="Russell D.A."/>
            <person name="Pope W.H."/>
            <person name="Jacobs-Sera D."/>
            <person name="Hendrix R.W."/>
            <person name="Hatfull G.F."/>
        </authorList>
    </citation>
    <scope>NUCLEOTIDE SEQUENCE</scope>
</reference>
<protein>
    <submittedName>
        <fullName evidence="1">Putative glycoside hydrolase</fullName>
    </submittedName>
</protein>
<dbReference type="InterPro" id="IPR017853">
    <property type="entry name" value="GH"/>
</dbReference>
<organism evidence="1">
    <name type="scientific">metagenome</name>
    <dbReference type="NCBI Taxonomy" id="256318"/>
    <lineage>
        <taxon>unclassified sequences</taxon>
        <taxon>metagenomes</taxon>
    </lineage>
</organism>
<dbReference type="GO" id="GO:0004553">
    <property type="term" value="F:hydrolase activity, hydrolyzing O-glycosyl compounds"/>
    <property type="evidence" value="ECO:0007669"/>
    <property type="project" value="TreeGrafter"/>
</dbReference>
<evidence type="ECO:0000313" key="1">
    <source>
        <dbReference type="EMBL" id="CUR57621.1"/>
    </source>
</evidence>
<accession>A0A2P2C6L7</accession>
<name>A0A2P2C6L7_9ZZZZ</name>
<dbReference type="SUPFAM" id="SSF51445">
    <property type="entry name" value="(Trans)glycosidases"/>
    <property type="match status" value="1"/>
</dbReference>
<dbReference type="AlphaFoldDB" id="A0A2P2C6L7"/>
<dbReference type="EMBL" id="CZKB01000005">
    <property type="protein sequence ID" value="CUR57621.1"/>
    <property type="molecule type" value="Genomic_DNA"/>
</dbReference>
<keyword evidence="1" id="KW-0378">Hydrolase</keyword>
<proteinExistence type="predicted"/>
<sequence>MSPAGAVDRIGPRFFGVDLSIDGGTVWPEFSPGVVRVALVWAGIETSPGKFQWASLDYKVEMAEANGARPMLVLQNTPEFHATGPSIPSAVSPPALRAYQRFVRALVKRYGDRVDYQVWNEPSVPIFFNGTPKQMARMTKVVWRATRDLSTSAVVAPSFPLRIEMNRAWFTEYWRQRVNGRPVHRFVDVSNISAYPLPAGRPERALAITRWAQRVVDRAGFAGPMWISEVNYGANGLAPTRKIRPRLQAAYVVRTYALTAAEPDVDRVYWWRWEPHQTVNTTLQDGKGNLTRAGRAYGVVRGWLLGAKPKGCSASPQGIYTCRFRLRDGVRRYVYWKPAGRTRSVTAPTGALSRTSTGGVTKAIVAGAKVRVTKSPTMVEVQRSR</sequence>